<feature type="compositionally biased region" description="Acidic residues" evidence="11">
    <location>
        <begin position="430"/>
        <end position="443"/>
    </location>
</feature>
<evidence type="ECO:0000256" key="8">
    <source>
        <dbReference type="ARBA" id="ARBA00023069"/>
    </source>
</evidence>
<feature type="compositionally biased region" description="Acidic residues" evidence="11">
    <location>
        <begin position="836"/>
        <end position="858"/>
    </location>
</feature>
<feature type="compositionally biased region" description="Polar residues" evidence="11">
    <location>
        <begin position="753"/>
        <end position="762"/>
    </location>
</feature>
<evidence type="ECO:0000256" key="7">
    <source>
        <dbReference type="ARBA" id="ARBA00022794"/>
    </source>
</evidence>
<evidence type="ECO:0000256" key="1">
    <source>
        <dbReference type="ARBA" id="ARBA00004114"/>
    </source>
</evidence>
<comment type="subcellular location">
    <subcellularLocation>
        <location evidence="2">Cytoplasm</location>
        <location evidence="2">Cytoskeleton</location>
        <location evidence="2">Cilium basal body</location>
    </subcellularLocation>
    <subcellularLocation>
        <location evidence="1">Cytoplasm</location>
        <location evidence="1">Cytoskeleton</location>
        <location evidence="1">Microtubule organizing center</location>
        <location evidence="1">Centrosome</location>
        <location evidence="1">Centriole</location>
    </subcellularLocation>
    <subcellularLocation>
        <location evidence="3">Cytoplasm</location>
        <location evidence="3">Cytoskeleton</location>
        <location evidence="3">Spindle</location>
    </subcellularLocation>
</comment>
<keyword evidence="13" id="KW-1185">Reference proteome</keyword>
<organism evidence="12 13">
    <name type="scientific">Allomyces macrogynus (strain ATCC 38327)</name>
    <name type="common">Allomyces javanicus var. macrogynus</name>
    <dbReference type="NCBI Taxonomy" id="578462"/>
    <lineage>
        <taxon>Eukaryota</taxon>
        <taxon>Fungi</taxon>
        <taxon>Fungi incertae sedis</taxon>
        <taxon>Blastocladiomycota</taxon>
        <taxon>Blastocladiomycetes</taxon>
        <taxon>Blastocladiales</taxon>
        <taxon>Blastocladiaceae</taxon>
        <taxon>Allomyces</taxon>
    </lineage>
</organism>
<keyword evidence="6" id="KW-0963">Cytoplasm</keyword>
<dbReference type="GO" id="GO:0036064">
    <property type="term" value="C:ciliary basal body"/>
    <property type="evidence" value="ECO:0007669"/>
    <property type="project" value="TreeGrafter"/>
</dbReference>
<evidence type="ECO:0000256" key="6">
    <source>
        <dbReference type="ARBA" id="ARBA00022490"/>
    </source>
</evidence>
<reference evidence="13" key="2">
    <citation type="submission" date="2009-11" db="EMBL/GenBank/DDBJ databases">
        <title>The Genome Sequence of Allomyces macrogynus strain ATCC 38327.</title>
        <authorList>
            <consortium name="The Broad Institute Genome Sequencing Platform"/>
            <person name="Russ C."/>
            <person name="Cuomo C."/>
            <person name="Shea T."/>
            <person name="Young S.K."/>
            <person name="Zeng Q."/>
            <person name="Koehrsen M."/>
            <person name="Haas B."/>
            <person name="Borodovsky M."/>
            <person name="Guigo R."/>
            <person name="Alvarado L."/>
            <person name="Berlin A."/>
            <person name="Borenstein D."/>
            <person name="Chen Z."/>
            <person name="Engels R."/>
            <person name="Freedman E."/>
            <person name="Gellesch M."/>
            <person name="Goldberg J."/>
            <person name="Griggs A."/>
            <person name="Gujja S."/>
            <person name="Heiman D."/>
            <person name="Hepburn T."/>
            <person name="Howarth C."/>
            <person name="Jen D."/>
            <person name="Larson L."/>
            <person name="Lewis B."/>
            <person name="Mehta T."/>
            <person name="Park D."/>
            <person name="Pearson M."/>
            <person name="Roberts A."/>
            <person name="Saif S."/>
            <person name="Shenoy N."/>
            <person name="Sisk P."/>
            <person name="Stolte C."/>
            <person name="Sykes S."/>
            <person name="Walk T."/>
            <person name="White J."/>
            <person name="Yandava C."/>
            <person name="Burger G."/>
            <person name="Gray M.W."/>
            <person name="Holland P.W.H."/>
            <person name="King N."/>
            <person name="Lang F.B.F."/>
            <person name="Roger A.J."/>
            <person name="Ruiz-Trillo I."/>
            <person name="Lander E."/>
            <person name="Nusbaum C."/>
        </authorList>
    </citation>
    <scope>NUCLEOTIDE SEQUENCE [LARGE SCALE GENOMIC DNA]</scope>
    <source>
        <strain evidence="13">ATCC 38327</strain>
    </source>
</reference>
<keyword evidence="10" id="KW-0966">Cell projection</keyword>
<proteinExistence type="inferred from homology"/>
<gene>
    <name evidence="12" type="ORF">AMAG_11905</name>
</gene>
<evidence type="ECO:0000313" key="13">
    <source>
        <dbReference type="Proteomes" id="UP000054350"/>
    </source>
</evidence>
<keyword evidence="9" id="KW-0206">Cytoskeleton</keyword>
<evidence type="ECO:0000256" key="11">
    <source>
        <dbReference type="SAM" id="MobiDB-lite"/>
    </source>
</evidence>
<feature type="compositionally biased region" description="Acidic residues" evidence="11">
    <location>
        <begin position="785"/>
        <end position="794"/>
    </location>
</feature>
<dbReference type="GO" id="GO:0034454">
    <property type="term" value="P:microtubule anchoring at centrosome"/>
    <property type="evidence" value="ECO:0007669"/>
    <property type="project" value="TreeGrafter"/>
</dbReference>
<dbReference type="VEuPathDB" id="FungiDB:AMAG_11905"/>
<sequence>MPDTTLPWTARSAAASPLPHPHQLVARTVYFHPTEPVLFVDYDVPAVPPPPGTGKPNTAANAPHHRRRRRRIPIRAWRRAKSARSIAEAAAQLMDRHGDVFRSIGEPAVRDMLARLDRINKTAAIARALGVATAAAQAIPLSASSSMSLRGGALELHSGVGETAGKCAELGEGPPPRVASPPVVAPLMPLPARVAPLSTVPAALSIVPAAAVHDGITTPAVKTMRQIQLVGSDVDLNKLDEEQVALIKAQMNAEFEQIRIKPGDAQFKYDKRVEFSKDADASNDWDDSIDQLSASKLSSPVHGTLPKSDESVADEDIVEECLPETSAIDKSLSSASKSSGSRRAWGHLVTDASVSAPVGSVPAEPRVPQDDPVEVEKNDVAALVSSALSPFAPAPLATQPTESVASWRAPRKDLDAAAVPIRSPSLSSIDIDDLLDDGDDEELSPVGRPNGTGIARESPTPALNSARAVPAEPVPAPAPAAQDALSVPVDPAPVPALAPAPAPALGLSALGLPPLAPVASLAGGALRPIKLPGLDPLAGPVRSDTIGKDESDLPAENAPSLATTLFTSPTPPAASSSGAEVGATAAPITASAATLAAPLSTLESATSVIPTTGPCIAAIVDRDLDKSGLDKSVLDKSGLDKSGLDKSLVSESIDEDLSEQESPDTSIAKFSHRSASPDASMAKLDLSAILPEAPRAKSDRSPDVFMAKSDLSAISPDASMAKPQAAHSPPRSTSPAPSDMYSDDFGAGETVSEADTTRTSSHATDDVSDASFSAGHTASTRSDAPESDDEEEEGEKSTTAPAIASTLTALAPAATSLTQVPGVPLTARALAGVSLSDDEDEDIPLEIEGYESDAASDF</sequence>
<feature type="region of interest" description="Disordered" evidence="11">
    <location>
        <begin position="833"/>
        <end position="858"/>
    </location>
</feature>
<keyword evidence="8" id="KW-0969">Cilium</keyword>
<name>A0A0L0SYM3_ALLM3</name>
<dbReference type="OMA" id="AVSENDC"/>
<dbReference type="Proteomes" id="UP000054350">
    <property type="component" value="Unassembled WGS sequence"/>
</dbReference>
<accession>A0A0L0SYM3</accession>
<feature type="compositionally biased region" description="Acidic residues" evidence="11">
    <location>
        <begin position="652"/>
        <end position="662"/>
    </location>
</feature>
<feature type="region of interest" description="Disordered" evidence="11">
    <location>
        <begin position="48"/>
        <end position="68"/>
    </location>
</feature>
<comment type="similarity">
    <text evidence="4">Belongs to the CEP19 family.</text>
</comment>
<evidence type="ECO:0000256" key="10">
    <source>
        <dbReference type="ARBA" id="ARBA00023273"/>
    </source>
</evidence>
<protein>
    <recommendedName>
        <fullName evidence="5">Centrosomal protein of 19 kDa</fullName>
    </recommendedName>
</protein>
<dbReference type="GO" id="GO:0000922">
    <property type="term" value="C:spindle pole"/>
    <property type="evidence" value="ECO:0007669"/>
    <property type="project" value="TreeGrafter"/>
</dbReference>
<feature type="region of interest" description="Disordered" evidence="11">
    <location>
        <begin position="428"/>
        <end position="481"/>
    </location>
</feature>
<feature type="region of interest" description="Disordered" evidence="11">
    <location>
        <begin position="692"/>
        <end position="805"/>
    </location>
</feature>
<feature type="region of interest" description="Disordered" evidence="11">
    <location>
        <begin position="651"/>
        <end position="679"/>
    </location>
</feature>
<dbReference type="OrthoDB" id="2163581at2759"/>
<dbReference type="GO" id="GO:0005814">
    <property type="term" value="C:centriole"/>
    <property type="evidence" value="ECO:0007669"/>
    <property type="project" value="UniProtKB-SubCell"/>
</dbReference>
<reference evidence="12 13" key="1">
    <citation type="submission" date="2009-11" db="EMBL/GenBank/DDBJ databases">
        <title>Annotation of Allomyces macrogynus ATCC 38327.</title>
        <authorList>
            <consortium name="The Broad Institute Genome Sequencing Platform"/>
            <person name="Russ C."/>
            <person name="Cuomo C."/>
            <person name="Burger G."/>
            <person name="Gray M.W."/>
            <person name="Holland P.W.H."/>
            <person name="King N."/>
            <person name="Lang F.B.F."/>
            <person name="Roger A.J."/>
            <person name="Ruiz-Trillo I."/>
            <person name="Young S.K."/>
            <person name="Zeng Q."/>
            <person name="Gargeya S."/>
            <person name="Fitzgerald M."/>
            <person name="Haas B."/>
            <person name="Abouelleil A."/>
            <person name="Alvarado L."/>
            <person name="Arachchi H.M."/>
            <person name="Berlin A."/>
            <person name="Chapman S.B."/>
            <person name="Gearin G."/>
            <person name="Goldberg J."/>
            <person name="Griggs A."/>
            <person name="Gujja S."/>
            <person name="Hansen M."/>
            <person name="Heiman D."/>
            <person name="Howarth C."/>
            <person name="Larimer J."/>
            <person name="Lui A."/>
            <person name="MacDonald P.J.P."/>
            <person name="McCowen C."/>
            <person name="Montmayeur A."/>
            <person name="Murphy C."/>
            <person name="Neiman D."/>
            <person name="Pearson M."/>
            <person name="Priest M."/>
            <person name="Roberts A."/>
            <person name="Saif S."/>
            <person name="Shea T."/>
            <person name="Sisk P."/>
            <person name="Stolte C."/>
            <person name="Sykes S."/>
            <person name="Wortman J."/>
            <person name="Nusbaum C."/>
            <person name="Birren B."/>
        </authorList>
    </citation>
    <scope>NUCLEOTIDE SEQUENCE [LARGE SCALE GENOMIC DNA]</scope>
    <source>
        <strain evidence="12 13">ATCC 38327</strain>
    </source>
</reference>
<dbReference type="InterPro" id="IPR029412">
    <property type="entry name" value="CEP19"/>
</dbReference>
<evidence type="ECO:0000256" key="4">
    <source>
        <dbReference type="ARBA" id="ARBA00009371"/>
    </source>
</evidence>
<dbReference type="GO" id="GO:0097712">
    <property type="term" value="P:vesicle targeting, trans-Golgi to periciliary membrane compartment"/>
    <property type="evidence" value="ECO:0007669"/>
    <property type="project" value="TreeGrafter"/>
</dbReference>
<evidence type="ECO:0000256" key="3">
    <source>
        <dbReference type="ARBA" id="ARBA00004186"/>
    </source>
</evidence>
<dbReference type="PANTHER" id="PTHR31539:SF1">
    <property type="entry name" value="CENTROSOMAL PROTEIN OF 19 KDA"/>
    <property type="match status" value="1"/>
</dbReference>
<evidence type="ECO:0000256" key="5">
    <source>
        <dbReference type="ARBA" id="ARBA00022015"/>
    </source>
</evidence>
<keyword evidence="7" id="KW-0970">Cilium biogenesis/degradation</keyword>
<dbReference type="eggNOG" id="ENOG502SD9C">
    <property type="taxonomic scope" value="Eukaryota"/>
</dbReference>
<evidence type="ECO:0000256" key="9">
    <source>
        <dbReference type="ARBA" id="ARBA00023212"/>
    </source>
</evidence>
<feature type="compositionally biased region" description="Polar residues" evidence="11">
    <location>
        <begin position="770"/>
        <end position="781"/>
    </location>
</feature>
<evidence type="ECO:0000313" key="12">
    <source>
        <dbReference type="EMBL" id="KNE67444.1"/>
    </source>
</evidence>
<dbReference type="AlphaFoldDB" id="A0A0L0SYM3"/>
<dbReference type="PANTHER" id="PTHR31539">
    <property type="entry name" value="CENTROSOMAL PROTEIN OF 19K CEP19"/>
    <property type="match status" value="1"/>
</dbReference>
<evidence type="ECO:0000256" key="2">
    <source>
        <dbReference type="ARBA" id="ARBA00004120"/>
    </source>
</evidence>
<dbReference type="Pfam" id="PF14933">
    <property type="entry name" value="CEP19"/>
    <property type="match status" value="1"/>
</dbReference>
<dbReference type="EMBL" id="GG745353">
    <property type="protein sequence ID" value="KNE67444.1"/>
    <property type="molecule type" value="Genomic_DNA"/>
</dbReference>